<gene>
    <name evidence="1" type="ORF">BLA24064_03479</name>
</gene>
<dbReference type="Proteomes" id="UP000494222">
    <property type="component" value="Unassembled WGS sequence"/>
</dbReference>
<organism evidence="1 2">
    <name type="scientific">Burkholderia latens</name>
    <dbReference type="NCBI Taxonomy" id="488446"/>
    <lineage>
        <taxon>Bacteria</taxon>
        <taxon>Pseudomonadati</taxon>
        <taxon>Pseudomonadota</taxon>
        <taxon>Betaproteobacteria</taxon>
        <taxon>Burkholderiales</taxon>
        <taxon>Burkholderiaceae</taxon>
        <taxon>Burkholderia</taxon>
        <taxon>Burkholderia cepacia complex</taxon>
    </lineage>
</organism>
<accession>A0A6P2M175</accession>
<name>A0A6P2M175_9BURK</name>
<dbReference type="AlphaFoldDB" id="A0A6P2M175"/>
<sequence>MMFRRGTKHPVVTRCVSTPVPRHRNYRSSHGAFAVIGESAAAALINDLMVVTRNIDGFAGIGVRLFIPFD</sequence>
<reference evidence="1 2" key="1">
    <citation type="submission" date="2019-09" db="EMBL/GenBank/DDBJ databases">
        <authorList>
            <person name="Depoorter E."/>
        </authorList>
    </citation>
    <scope>NUCLEOTIDE SEQUENCE [LARGE SCALE GENOMIC DNA]</scope>
    <source>
        <strain evidence="1">LMG 24064</strain>
    </source>
</reference>
<protein>
    <submittedName>
        <fullName evidence="1">Putative plasmid stability protein</fullName>
    </submittedName>
</protein>
<proteinExistence type="predicted"/>
<dbReference type="EMBL" id="CABVPL010000024">
    <property type="protein sequence ID" value="VWB74158.1"/>
    <property type="molecule type" value="Genomic_DNA"/>
</dbReference>
<evidence type="ECO:0000313" key="2">
    <source>
        <dbReference type="Proteomes" id="UP000494222"/>
    </source>
</evidence>
<evidence type="ECO:0000313" key="1">
    <source>
        <dbReference type="EMBL" id="VWB74158.1"/>
    </source>
</evidence>